<dbReference type="InterPro" id="IPR029000">
    <property type="entry name" value="Cyclophilin-like_dom_sf"/>
</dbReference>
<evidence type="ECO:0000259" key="1">
    <source>
        <dbReference type="Pfam" id="PF04782"/>
    </source>
</evidence>
<keyword evidence="3" id="KW-1185">Reference proteome</keyword>
<dbReference type="Proteomes" id="UP001420932">
    <property type="component" value="Unassembled WGS sequence"/>
</dbReference>
<gene>
    <name evidence="2" type="ORF">Syun_001531</name>
</gene>
<feature type="domain" description="DUF632" evidence="1">
    <location>
        <begin position="25"/>
        <end position="87"/>
    </location>
</feature>
<dbReference type="AlphaFoldDB" id="A0AAP0QB01"/>
<dbReference type="Pfam" id="PF04782">
    <property type="entry name" value="DUF632"/>
    <property type="match status" value="1"/>
</dbReference>
<accession>A0AAP0QB01</accession>
<dbReference type="InterPro" id="IPR006867">
    <property type="entry name" value="DUF632"/>
</dbReference>
<dbReference type="Gene3D" id="2.40.100.10">
    <property type="entry name" value="Cyclophilin-like"/>
    <property type="match status" value="1"/>
</dbReference>
<dbReference type="EMBL" id="JBBNAF010000001">
    <property type="protein sequence ID" value="KAK9169391.1"/>
    <property type="molecule type" value="Genomic_DNA"/>
</dbReference>
<comment type="caution">
    <text evidence="2">The sequence shown here is derived from an EMBL/GenBank/DDBJ whole genome shotgun (WGS) entry which is preliminary data.</text>
</comment>
<protein>
    <recommendedName>
        <fullName evidence="1">DUF632 domain-containing protein</fullName>
    </recommendedName>
</protein>
<sequence>MRPAGEAFVMNASAKVPHSGAVTPRKNGKSAKVFSAFSWSRSSKSLNSNKNAAYFHESTEISKPGAHGITLDKLYAEEERLYKEVKGITGTGSTTGKPLHYKGSIFHRIIKGFMAQPVTLVYVVGYKVDGHDCFSCDLVFEVTEFNVQATQQGIDCPYPCENTCHNLVSK</sequence>
<reference evidence="2 3" key="1">
    <citation type="submission" date="2024-01" db="EMBL/GenBank/DDBJ databases">
        <title>Genome assemblies of Stephania.</title>
        <authorList>
            <person name="Yang L."/>
        </authorList>
    </citation>
    <scope>NUCLEOTIDE SEQUENCE [LARGE SCALE GENOMIC DNA]</scope>
    <source>
        <strain evidence="2">YNDBR</strain>
        <tissue evidence="2">Leaf</tissue>
    </source>
</reference>
<organism evidence="2 3">
    <name type="scientific">Stephania yunnanensis</name>
    <dbReference type="NCBI Taxonomy" id="152371"/>
    <lineage>
        <taxon>Eukaryota</taxon>
        <taxon>Viridiplantae</taxon>
        <taxon>Streptophyta</taxon>
        <taxon>Embryophyta</taxon>
        <taxon>Tracheophyta</taxon>
        <taxon>Spermatophyta</taxon>
        <taxon>Magnoliopsida</taxon>
        <taxon>Ranunculales</taxon>
        <taxon>Menispermaceae</taxon>
        <taxon>Menispermoideae</taxon>
        <taxon>Cissampelideae</taxon>
        <taxon>Stephania</taxon>
    </lineage>
</organism>
<evidence type="ECO:0000313" key="3">
    <source>
        <dbReference type="Proteomes" id="UP001420932"/>
    </source>
</evidence>
<name>A0AAP0QB01_9MAGN</name>
<proteinExistence type="predicted"/>
<evidence type="ECO:0000313" key="2">
    <source>
        <dbReference type="EMBL" id="KAK9169391.1"/>
    </source>
</evidence>
<dbReference type="SUPFAM" id="SSF50891">
    <property type="entry name" value="Cyclophilin-like"/>
    <property type="match status" value="1"/>
</dbReference>